<reference evidence="1" key="1">
    <citation type="journal article" date="2023" name="G3 (Bethesda)">
        <title>Whole genome assembly and annotation of the endangered Caribbean coral Acropora cervicornis.</title>
        <authorList>
            <person name="Selwyn J.D."/>
            <person name="Vollmer S.V."/>
        </authorList>
    </citation>
    <scope>NUCLEOTIDE SEQUENCE</scope>
    <source>
        <strain evidence="1">K2</strain>
    </source>
</reference>
<sequence length="77" mass="8612">MDAGIKNLTVRHRMLITSAIFNSEKENVKSDIACCSQTYKHLPALIQVTPHGWVQAQNSVLICAIKSLCRENAQPFE</sequence>
<dbReference type="Proteomes" id="UP001249851">
    <property type="component" value="Unassembled WGS sequence"/>
</dbReference>
<evidence type="ECO:0000313" key="2">
    <source>
        <dbReference type="Proteomes" id="UP001249851"/>
    </source>
</evidence>
<accession>A0AAD9V2Z5</accession>
<proteinExistence type="predicted"/>
<gene>
    <name evidence="1" type="ORF">P5673_018456</name>
</gene>
<organism evidence="1 2">
    <name type="scientific">Acropora cervicornis</name>
    <name type="common">Staghorn coral</name>
    <dbReference type="NCBI Taxonomy" id="6130"/>
    <lineage>
        <taxon>Eukaryota</taxon>
        <taxon>Metazoa</taxon>
        <taxon>Cnidaria</taxon>
        <taxon>Anthozoa</taxon>
        <taxon>Hexacorallia</taxon>
        <taxon>Scleractinia</taxon>
        <taxon>Astrocoeniina</taxon>
        <taxon>Acroporidae</taxon>
        <taxon>Acropora</taxon>
    </lineage>
</organism>
<protein>
    <submittedName>
        <fullName evidence="1">Uncharacterized protein</fullName>
    </submittedName>
</protein>
<comment type="caution">
    <text evidence="1">The sequence shown here is derived from an EMBL/GenBank/DDBJ whole genome shotgun (WGS) entry which is preliminary data.</text>
</comment>
<reference evidence="1" key="2">
    <citation type="journal article" date="2023" name="Science">
        <title>Genomic signatures of disease resistance in endangered staghorn corals.</title>
        <authorList>
            <person name="Vollmer S.V."/>
            <person name="Selwyn J.D."/>
            <person name="Despard B.A."/>
            <person name="Roesel C.L."/>
        </authorList>
    </citation>
    <scope>NUCLEOTIDE SEQUENCE</scope>
    <source>
        <strain evidence="1">K2</strain>
    </source>
</reference>
<dbReference type="AlphaFoldDB" id="A0AAD9V2Z5"/>
<evidence type="ECO:0000313" key="1">
    <source>
        <dbReference type="EMBL" id="KAK2558845.1"/>
    </source>
</evidence>
<keyword evidence="2" id="KW-1185">Reference proteome</keyword>
<name>A0AAD9V2Z5_ACRCE</name>
<dbReference type="EMBL" id="JARQWQ010000042">
    <property type="protein sequence ID" value="KAK2558845.1"/>
    <property type="molecule type" value="Genomic_DNA"/>
</dbReference>